<dbReference type="PANTHER" id="PTHR11260:SF781">
    <property type="entry name" value="GLUTATHIONE S-TRANSFERASE U19"/>
    <property type="match status" value="1"/>
</dbReference>
<dbReference type="CDD" id="cd03185">
    <property type="entry name" value="GST_C_Tau"/>
    <property type="match status" value="1"/>
</dbReference>
<accession>A0A9D4V0K6</accession>
<dbReference type="InterPro" id="IPR036282">
    <property type="entry name" value="Glutathione-S-Trfase_C_sf"/>
</dbReference>
<dbReference type="GO" id="GO:0005737">
    <property type="term" value="C:cytoplasm"/>
    <property type="evidence" value="ECO:0007669"/>
    <property type="project" value="TreeGrafter"/>
</dbReference>
<evidence type="ECO:0008006" key="3">
    <source>
        <dbReference type="Google" id="ProtNLM"/>
    </source>
</evidence>
<dbReference type="InterPro" id="IPR045074">
    <property type="entry name" value="GST_C_Tau"/>
</dbReference>
<name>A0A9D4V0K6_ADICA</name>
<proteinExistence type="predicted"/>
<dbReference type="Proteomes" id="UP000886520">
    <property type="component" value="Chromosome 7"/>
</dbReference>
<reference evidence="1" key="1">
    <citation type="submission" date="2021-01" db="EMBL/GenBank/DDBJ databases">
        <title>Adiantum capillus-veneris genome.</title>
        <authorList>
            <person name="Fang Y."/>
            <person name="Liao Q."/>
        </authorList>
    </citation>
    <scope>NUCLEOTIDE SEQUENCE</scope>
    <source>
        <strain evidence="1">H3</strain>
        <tissue evidence="1">Leaf</tissue>
    </source>
</reference>
<dbReference type="GO" id="GO:0006749">
    <property type="term" value="P:glutathione metabolic process"/>
    <property type="evidence" value="ECO:0007669"/>
    <property type="project" value="InterPro"/>
</dbReference>
<dbReference type="AlphaFoldDB" id="A0A9D4V0K6"/>
<sequence length="191" mass="21488">MASEEVKVVTFWASPYGLRAEFALTAKGVPYQRLLEPLPESLLIIEYVDDVWPSPHEKHLLPPDPYDRAMARFWSDSAEKKLNSALKSILLTKGDMQKAAVEEALSCISILEGVLERASSSKDAPFFGGDPLLCGHAYEMMGDFKFELEENYPHMHTWYQALRTSSVAACMPDSDKLLEFVLGLRKMVCPE</sequence>
<comment type="caution">
    <text evidence="1">The sequence shown here is derived from an EMBL/GenBank/DDBJ whole genome shotgun (WGS) entry which is preliminary data.</text>
</comment>
<dbReference type="Gene3D" id="1.20.1050.10">
    <property type="match status" value="1"/>
</dbReference>
<evidence type="ECO:0000313" key="1">
    <source>
        <dbReference type="EMBL" id="KAI5077256.1"/>
    </source>
</evidence>
<keyword evidence="2" id="KW-1185">Reference proteome</keyword>
<dbReference type="SUPFAM" id="SSF52833">
    <property type="entry name" value="Thioredoxin-like"/>
    <property type="match status" value="1"/>
</dbReference>
<evidence type="ECO:0000313" key="2">
    <source>
        <dbReference type="Proteomes" id="UP000886520"/>
    </source>
</evidence>
<dbReference type="Gene3D" id="3.40.30.10">
    <property type="entry name" value="Glutaredoxin"/>
    <property type="match status" value="1"/>
</dbReference>
<organism evidence="1 2">
    <name type="scientific">Adiantum capillus-veneris</name>
    <name type="common">Maidenhair fern</name>
    <dbReference type="NCBI Taxonomy" id="13818"/>
    <lineage>
        <taxon>Eukaryota</taxon>
        <taxon>Viridiplantae</taxon>
        <taxon>Streptophyta</taxon>
        <taxon>Embryophyta</taxon>
        <taxon>Tracheophyta</taxon>
        <taxon>Polypodiopsida</taxon>
        <taxon>Polypodiidae</taxon>
        <taxon>Polypodiales</taxon>
        <taxon>Pteridineae</taxon>
        <taxon>Pteridaceae</taxon>
        <taxon>Vittarioideae</taxon>
        <taxon>Adiantum</taxon>
    </lineage>
</organism>
<dbReference type="PANTHER" id="PTHR11260">
    <property type="entry name" value="GLUTATHIONE S-TRANSFERASE, GST, SUPERFAMILY, GST DOMAIN CONTAINING"/>
    <property type="match status" value="1"/>
</dbReference>
<dbReference type="SUPFAM" id="SSF47616">
    <property type="entry name" value="GST C-terminal domain-like"/>
    <property type="match status" value="1"/>
</dbReference>
<dbReference type="InterPro" id="IPR036249">
    <property type="entry name" value="Thioredoxin-like_sf"/>
</dbReference>
<gene>
    <name evidence="1" type="ORF">GOP47_0007080</name>
</gene>
<dbReference type="OrthoDB" id="202840at2759"/>
<dbReference type="GO" id="GO:0004364">
    <property type="term" value="F:glutathione transferase activity"/>
    <property type="evidence" value="ECO:0007669"/>
    <property type="project" value="InterPro"/>
</dbReference>
<dbReference type="EMBL" id="JABFUD020000007">
    <property type="protein sequence ID" value="KAI5077256.1"/>
    <property type="molecule type" value="Genomic_DNA"/>
</dbReference>
<protein>
    <recommendedName>
        <fullName evidence="3">Glutathione transferase</fullName>
    </recommendedName>
</protein>
<dbReference type="InterPro" id="IPR045073">
    <property type="entry name" value="Omega/Tau-like"/>
</dbReference>